<evidence type="ECO:0000256" key="1">
    <source>
        <dbReference type="SAM" id="MobiDB-lite"/>
    </source>
</evidence>
<keyword evidence="3" id="KW-1185">Reference proteome</keyword>
<feature type="region of interest" description="Disordered" evidence="1">
    <location>
        <begin position="59"/>
        <end position="78"/>
    </location>
</feature>
<proteinExistence type="predicted"/>
<dbReference type="AlphaFoldDB" id="Q05HZ0"/>
<reference evidence="2 3" key="1">
    <citation type="journal article" date="2005" name="Nucleic Acids Res.">
        <title>The genome sequence of Xanthomonas oryzae pathovar oryzae KACC10331, the bacterial blight pathogen of rice.</title>
        <authorList>
            <person name="Lee B.M."/>
            <person name="Park Y.J."/>
            <person name="Park D.S."/>
            <person name="Kang H.W."/>
            <person name="Kim J.G."/>
            <person name="Song E.S."/>
            <person name="Park I.C."/>
            <person name="Yoon U.H."/>
            <person name="Hahn J.H."/>
            <person name="Koo B.S."/>
            <person name="Lee G.B."/>
            <person name="Kim H."/>
            <person name="Park H.S."/>
            <person name="Yoon K.O."/>
            <person name="Kim J.H."/>
            <person name="Jung C.H."/>
            <person name="Koh N.H."/>
            <person name="Seo J.S."/>
            <person name="Go S.J."/>
        </authorList>
    </citation>
    <scope>NUCLEOTIDE SEQUENCE [LARGE SCALE GENOMIC DNA]</scope>
    <source>
        <strain evidence="3">KACC10331 / KXO85</strain>
    </source>
</reference>
<gene>
    <name evidence="2" type="ordered locus">XOO4808</name>
</gene>
<protein>
    <submittedName>
        <fullName evidence="2">Uncharacterized protein</fullName>
    </submittedName>
</protein>
<name>Q05HZ0_XANOR</name>
<dbReference type="HOGENOM" id="CLU_2398878_0_0_6"/>
<feature type="region of interest" description="Disordered" evidence="1">
    <location>
        <begin position="1"/>
        <end position="27"/>
    </location>
</feature>
<organism evidence="2 3">
    <name type="scientific">Xanthomonas oryzae pv. oryzae (strain KACC10331 / KXO85)</name>
    <dbReference type="NCBI Taxonomy" id="291331"/>
    <lineage>
        <taxon>Bacteria</taxon>
        <taxon>Pseudomonadati</taxon>
        <taxon>Pseudomonadota</taxon>
        <taxon>Gammaproteobacteria</taxon>
        <taxon>Lysobacterales</taxon>
        <taxon>Lysobacteraceae</taxon>
        <taxon>Xanthomonas</taxon>
    </lineage>
</organism>
<sequence length="93" mass="9465">MIKSLPVCPLASSTPSSETAAAGVSRRCSNTNNGVSAIDNTTIAVRLAVTCASMTPDAEAAANSTHANSPPCAISMPRSSACRWSLRISRATA</sequence>
<evidence type="ECO:0000313" key="3">
    <source>
        <dbReference type="Proteomes" id="UP000006735"/>
    </source>
</evidence>
<accession>Q05HZ0</accession>
<dbReference type="Proteomes" id="UP000006735">
    <property type="component" value="Chromosome"/>
</dbReference>
<evidence type="ECO:0000313" key="2">
    <source>
        <dbReference type="EMBL" id="ABJ89943.1"/>
    </source>
</evidence>
<dbReference type="EMBL" id="AE013598">
    <property type="protein sequence ID" value="ABJ89943.1"/>
    <property type="molecule type" value="Genomic_DNA"/>
</dbReference>
<feature type="compositionally biased region" description="Low complexity" evidence="1">
    <location>
        <begin position="11"/>
        <end position="22"/>
    </location>
</feature>
<dbReference type="KEGG" id="xoo:XOO4808"/>